<evidence type="ECO:0000256" key="7">
    <source>
        <dbReference type="RuleBase" id="RU363032"/>
    </source>
</evidence>
<accession>A0A412ATJ1</accession>
<dbReference type="PANTHER" id="PTHR30193">
    <property type="entry name" value="ABC TRANSPORTER PERMEASE PROTEIN"/>
    <property type="match status" value="1"/>
</dbReference>
<comment type="caution">
    <text evidence="9">The sequence shown here is derived from an EMBL/GenBank/DDBJ whole genome shotgun (WGS) entry which is preliminary data.</text>
</comment>
<keyword evidence="6 7" id="KW-0472">Membrane</keyword>
<dbReference type="PANTHER" id="PTHR30193:SF37">
    <property type="entry name" value="INNER MEMBRANE ABC TRANSPORTER PERMEASE PROTEIN YCJO"/>
    <property type="match status" value="1"/>
</dbReference>
<evidence type="ECO:0000256" key="2">
    <source>
        <dbReference type="ARBA" id="ARBA00022448"/>
    </source>
</evidence>
<protein>
    <submittedName>
        <fullName evidence="9">Sugar ABC transporter permease</fullName>
    </submittedName>
</protein>
<dbReference type="Pfam" id="PF00528">
    <property type="entry name" value="BPD_transp_1"/>
    <property type="match status" value="1"/>
</dbReference>
<evidence type="ECO:0000256" key="3">
    <source>
        <dbReference type="ARBA" id="ARBA00022475"/>
    </source>
</evidence>
<dbReference type="InterPro" id="IPR035906">
    <property type="entry name" value="MetI-like_sf"/>
</dbReference>
<evidence type="ECO:0000313" key="10">
    <source>
        <dbReference type="Proteomes" id="UP000284751"/>
    </source>
</evidence>
<feature type="domain" description="ABC transmembrane type-1" evidence="8">
    <location>
        <begin position="82"/>
        <end position="298"/>
    </location>
</feature>
<name>A0A412ATJ1_9FIRM</name>
<feature type="transmembrane region" description="Helical" evidence="7">
    <location>
        <begin position="279"/>
        <end position="301"/>
    </location>
</feature>
<dbReference type="Gene3D" id="1.10.3720.10">
    <property type="entry name" value="MetI-like"/>
    <property type="match status" value="1"/>
</dbReference>
<dbReference type="InterPro" id="IPR000515">
    <property type="entry name" value="MetI-like"/>
</dbReference>
<dbReference type="CDD" id="cd06261">
    <property type="entry name" value="TM_PBP2"/>
    <property type="match status" value="1"/>
</dbReference>
<feature type="transmembrane region" description="Helical" evidence="7">
    <location>
        <begin position="25"/>
        <end position="52"/>
    </location>
</feature>
<proteinExistence type="inferred from homology"/>
<evidence type="ECO:0000256" key="4">
    <source>
        <dbReference type="ARBA" id="ARBA00022692"/>
    </source>
</evidence>
<dbReference type="PROSITE" id="PS50928">
    <property type="entry name" value="ABC_TM1"/>
    <property type="match status" value="1"/>
</dbReference>
<evidence type="ECO:0000256" key="1">
    <source>
        <dbReference type="ARBA" id="ARBA00004651"/>
    </source>
</evidence>
<feature type="transmembrane region" description="Helical" evidence="7">
    <location>
        <begin position="122"/>
        <end position="141"/>
    </location>
</feature>
<dbReference type="GO" id="GO:0005886">
    <property type="term" value="C:plasma membrane"/>
    <property type="evidence" value="ECO:0007669"/>
    <property type="project" value="UniProtKB-SubCell"/>
</dbReference>
<dbReference type="EMBL" id="QRTC01000079">
    <property type="protein sequence ID" value="RGQ34500.1"/>
    <property type="molecule type" value="Genomic_DNA"/>
</dbReference>
<feature type="transmembrane region" description="Helical" evidence="7">
    <location>
        <begin position="171"/>
        <end position="196"/>
    </location>
</feature>
<reference evidence="9 10" key="1">
    <citation type="submission" date="2018-08" db="EMBL/GenBank/DDBJ databases">
        <title>A genome reference for cultivated species of the human gut microbiota.</title>
        <authorList>
            <person name="Zou Y."/>
            <person name="Xue W."/>
            <person name="Luo G."/>
        </authorList>
    </citation>
    <scope>NUCLEOTIDE SEQUENCE [LARGE SCALE GENOMIC DNA]</scope>
    <source>
        <strain evidence="9 10">AF28-26</strain>
    </source>
</reference>
<evidence type="ECO:0000256" key="6">
    <source>
        <dbReference type="ARBA" id="ARBA00023136"/>
    </source>
</evidence>
<keyword evidence="3" id="KW-1003">Cell membrane</keyword>
<dbReference type="AlphaFoldDB" id="A0A412ATJ1"/>
<dbReference type="Proteomes" id="UP000284751">
    <property type="component" value="Unassembled WGS sequence"/>
</dbReference>
<organism evidence="9 10">
    <name type="scientific">[Clostridium] leptum</name>
    <dbReference type="NCBI Taxonomy" id="1535"/>
    <lineage>
        <taxon>Bacteria</taxon>
        <taxon>Bacillati</taxon>
        <taxon>Bacillota</taxon>
        <taxon>Clostridia</taxon>
        <taxon>Eubacteriales</taxon>
        <taxon>Oscillospiraceae</taxon>
        <taxon>Oscillospiraceae incertae sedis</taxon>
    </lineage>
</organism>
<evidence type="ECO:0000259" key="8">
    <source>
        <dbReference type="PROSITE" id="PS50928"/>
    </source>
</evidence>
<dbReference type="SUPFAM" id="SSF161098">
    <property type="entry name" value="MetI-like"/>
    <property type="match status" value="1"/>
</dbReference>
<evidence type="ECO:0000256" key="5">
    <source>
        <dbReference type="ARBA" id="ARBA00022989"/>
    </source>
</evidence>
<evidence type="ECO:0000313" key="9">
    <source>
        <dbReference type="EMBL" id="RGQ34500.1"/>
    </source>
</evidence>
<comment type="similarity">
    <text evidence="7">Belongs to the binding-protein-dependent transport system permease family.</text>
</comment>
<feature type="transmembrane region" description="Helical" evidence="7">
    <location>
        <begin position="90"/>
        <end position="110"/>
    </location>
</feature>
<keyword evidence="5 7" id="KW-1133">Transmembrane helix</keyword>
<dbReference type="GO" id="GO:0055085">
    <property type="term" value="P:transmembrane transport"/>
    <property type="evidence" value="ECO:0007669"/>
    <property type="project" value="InterPro"/>
</dbReference>
<comment type="subcellular location">
    <subcellularLocation>
        <location evidence="1 7">Cell membrane</location>
        <topology evidence="1 7">Multi-pass membrane protein</topology>
    </subcellularLocation>
</comment>
<keyword evidence="2 7" id="KW-0813">Transport</keyword>
<feature type="transmembrane region" description="Helical" evidence="7">
    <location>
        <begin position="217"/>
        <end position="241"/>
    </location>
</feature>
<gene>
    <name evidence="9" type="ORF">DWY99_13440</name>
</gene>
<dbReference type="InterPro" id="IPR051393">
    <property type="entry name" value="ABC_transporter_permease"/>
</dbReference>
<sequence length="311" mass="35656">MKKGKRQKIESLGQRHTRQETISGYLFISPLLLIFIIFTGASIFITIFYLAFTKYNIMSSPEWVGLNNFTRMLQDPAARQMAWNIIRLPLYLVPAHTVVGLLFAYMVYKIKNRFLKYLSRTAIYFPVVATTASVAVAWGFLYNRDFGAINWILKTIGIIETGIPWTNSTQYAIISIVIFSIWKFIGIHFLYYIIGLQNIPETYYEAAKIDGANELQVFFKITLPLLSSSVFYVILTCMIGSMQCFDEPFFITGGGPGVNTKTVAIYIYETAFQSYEMGYASAIAAVLFVVVFMFTALQLWLQKKWVIYDYE</sequence>
<keyword evidence="4 7" id="KW-0812">Transmembrane</keyword>